<keyword evidence="2 6" id="KW-0812">Transmembrane</keyword>
<dbReference type="Proteomes" id="UP000596857">
    <property type="component" value="Unassembled WGS sequence"/>
</dbReference>
<feature type="transmembrane region" description="Helical" evidence="6">
    <location>
        <begin position="750"/>
        <end position="773"/>
    </location>
</feature>
<protein>
    <submittedName>
        <fullName evidence="8">YhgE/Pip domain-containing protein</fullName>
    </submittedName>
</protein>
<feature type="transmembrane region" description="Helical" evidence="6">
    <location>
        <begin position="868"/>
        <end position="885"/>
    </location>
</feature>
<evidence type="ECO:0000256" key="4">
    <source>
        <dbReference type="ARBA" id="ARBA00023136"/>
    </source>
</evidence>
<evidence type="ECO:0000256" key="1">
    <source>
        <dbReference type="ARBA" id="ARBA00004141"/>
    </source>
</evidence>
<proteinExistence type="predicted"/>
<evidence type="ECO:0000256" key="2">
    <source>
        <dbReference type="ARBA" id="ARBA00022692"/>
    </source>
</evidence>
<accession>A0ABX1YNA3</accession>
<evidence type="ECO:0000256" key="5">
    <source>
        <dbReference type="SAM" id="MobiDB-lite"/>
    </source>
</evidence>
<dbReference type="InterPro" id="IPR051328">
    <property type="entry name" value="T7SS_ABC-Transporter"/>
</dbReference>
<dbReference type="EMBL" id="WHOB01000062">
    <property type="protein sequence ID" value="NOU81260.1"/>
    <property type="molecule type" value="Genomic_DNA"/>
</dbReference>
<keyword evidence="3 6" id="KW-1133">Transmembrane helix</keyword>
<dbReference type="PANTHER" id="PTHR43077">
    <property type="entry name" value="TRANSPORT PERMEASE YVFS-RELATED"/>
    <property type="match status" value="1"/>
</dbReference>
<feature type="region of interest" description="Disordered" evidence="5">
    <location>
        <begin position="357"/>
        <end position="396"/>
    </location>
</feature>
<dbReference type="InterPro" id="IPR013525">
    <property type="entry name" value="ABC2_TM"/>
</dbReference>
<feature type="transmembrane region" description="Helical" evidence="6">
    <location>
        <begin position="811"/>
        <end position="836"/>
    </location>
</feature>
<name>A0ABX1YNA3_9BACL</name>
<feature type="transmembrane region" description="Helical" evidence="6">
    <location>
        <begin position="711"/>
        <end position="729"/>
    </location>
</feature>
<dbReference type="PANTHER" id="PTHR43077:SF10">
    <property type="entry name" value="TRANSPORT PERMEASE PROTEIN"/>
    <property type="match status" value="1"/>
</dbReference>
<dbReference type="InterPro" id="IPR017501">
    <property type="entry name" value="Phage_infect_YhgE_C"/>
</dbReference>
<dbReference type="NCBIfam" id="TIGR03061">
    <property type="entry name" value="pip_yhgE_Nterm"/>
    <property type="match status" value="1"/>
</dbReference>
<reference evidence="8 9" key="1">
    <citation type="submission" date="2019-10" db="EMBL/GenBank/DDBJ databases">
        <title>Description of Paenibacillus terricola sp. nov.</title>
        <authorList>
            <person name="Carlier A."/>
            <person name="Qi S."/>
        </authorList>
    </citation>
    <scope>NUCLEOTIDE SEQUENCE [LARGE SCALE GENOMIC DNA]</scope>
    <source>
        <strain evidence="8 9">LMG 31459</strain>
    </source>
</reference>
<feature type="transmembrane region" description="Helical" evidence="6">
    <location>
        <begin position="779"/>
        <end position="804"/>
    </location>
</feature>
<comment type="caution">
    <text evidence="8">The sequence shown here is derived from an EMBL/GenBank/DDBJ whole genome shotgun (WGS) entry which is preliminary data.</text>
</comment>
<feature type="compositionally biased region" description="Polar residues" evidence="5">
    <location>
        <begin position="367"/>
        <end position="379"/>
    </location>
</feature>
<organism evidence="8 9">
    <name type="scientific">Paenibacillus phytohabitans</name>
    <dbReference type="NCBI Taxonomy" id="2654978"/>
    <lineage>
        <taxon>Bacteria</taxon>
        <taxon>Bacillati</taxon>
        <taxon>Bacillota</taxon>
        <taxon>Bacilli</taxon>
        <taxon>Bacillales</taxon>
        <taxon>Paenibacillaceae</taxon>
        <taxon>Paenibacillus</taxon>
    </lineage>
</organism>
<dbReference type="Gene3D" id="3.40.1710.10">
    <property type="entry name" value="abc type-2 transporter like domain"/>
    <property type="match status" value="1"/>
</dbReference>
<keyword evidence="4 6" id="KW-0472">Membrane</keyword>
<evidence type="ECO:0000256" key="3">
    <source>
        <dbReference type="ARBA" id="ARBA00022989"/>
    </source>
</evidence>
<keyword evidence="9" id="KW-1185">Reference proteome</keyword>
<evidence type="ECO:0000256" key="6">
    <source>
        <dbReference type="SAM" id="Phobius"/>
    </source>
</evidence>
<sequence length="907" mass="96027">MLLIAALVVLPSVYDWVNVAAVWDPYSNTSGIKIAVASLDEGAAVQGTSFNIGAEVLESLRSNKSLGWRFTDAEAAVDGVRRGDYYASIVIPADFSERMTGILEGKMEKPEIEYTVNEKINAIAPKITAKGASTITTQITEHFTETISSTVLTALRGVDEEFQSELPAIRRVEAGLFKLEAELPEIEQAGRLVLKLQEDWPEISSSAERIAGLASRLPEVEQAGKAVEQIDEYWPQITAAAGHLEELQEKLPRIERAALLVSELDSNFSKLDGVLDRAEARLEEAAAAVDTAAKVLPQADRITAAGSSFGLALQQFLAGNGTAFAAVPGVVQQNLYLLQQAGEAAVQLTAQLRQDAAQPNEALRQDAAQQSEALQQDGAQPSEALHQSAVQQEPAQQSAARQLQLASARLAAASEGLAHTAQLLGALNTLAPGTAGASDLRAVEAARKPYAAAAAQAAALAQAAQAGAQPTEAELDQLSLAAGQAGAALEGIIPRYNAGILPAAEQVLQQLTADAGNAAAALQHIPQRLAALDTILEEAGTAIQYGQSGLAALRQDLPAIREEVHNAAGGMTEKMAAFSNLITNVLPRIKEGLPGAGAQIHEAAEFARTGLPAAEVKFRKAADFITAGLPRADQGVERAAELVRSDLPALMASVRKAAATLRDIKEEVDLEEIAQLLGGDIQSQSDFLANPVVLKQQTLYPIPNYGSAMTPFYVVLSLWVGGTLLISLLRTAVDTGGIRYLGYQLYFGRLLTFLTVGVLQALVAVLGNIFLLGCYVADPVWFVLFAVLISVVFVTIVFTLVSVFGSIGKGIAIVFMVLQFSSSGGTFPISTTGHFFQVLNPFMPFTYAISLLREAVGGLLPEVAIRDALLLVLFGVLALLLGLTLQKPLQGFIRKAAAQAEESKLIS</sequence>
<evidence type="ECO:0000313" key="9">
    <source>
        <dbReference type="Proteomes" id="UP000596857"/>
    </source>
</evidence>
<dbReference type="Pfam" id="PF12698">
    <property type="entry name" value="ABC2_membrane_3"/>
    <property type="match status" value="1"/>
</dbReference>
<evidence type="ECO:0000259" key="7">
    <source>
        <dbReference type="Pfam" id="PF12698"/>
    </source>
</evidence>
<dbReference type="InterPro" id="IPR017500">
    <property type="entry name" value="Phage_infect_YhgE_N"/>
</dbReference>
<dbReference type="NCBIfam" id="TIGR03062">
    <property type="entry name" value="pip_yhgE_Cterm"/>
    <property type="match status" value="1"/>
</dbReference>
<comment type="subcellular location">
    <subcellularLocation>
        <location evidence="1">Membrane</location>
        <topology evidence="1">Multi-pass membrane protein</topology>
    </subcellularLocation>
</comment>
<feature type="domain" description="ABC-2 type transporter transmembrane" evidence="7">
    <location>
        <begin position="703"/>
        <end position="883"/>
    </location>
</feature>
<gene>
    <name evidence="8" type="ORF">GC101_20565</name>
</gene>
<evidence type="ECO:0000313" key="8">
    <source>
        <dbReference type="EMBL" id="NOU81260.1"/>
    </source>
</evidence>